<evidence type="ECO:0000313" key="3">
    <source>
        <dbReference type="Proteomes" id="UP000377595"/>
    </source>
</evidence>
<gene>
    <name evidence="2" type="ORF">Aple_091880</name>
</gene>
<feature type="domain" description="Double-GTPase 2" evidence="1">
    <location>
        <begin position="20"/>
        <end position="214"/>
    </location>
</feature>
<dbReference type="RefSeq" id="WP_155351024.1">
    <property type="nucleotide sequence ID" value="NZ_BAAAHM010000046.1"/>
</dbReference>
<evidence type="ECO:0000313" key="2">
    <source>
        <dbReference type="EMBL" id="GES26289.1"/>
    </source>
</evidence>
<dbReference type="Proteomes" id="UP000377595">
    <property type="component" value="Unassembled WGS sequence"/>
</dbReference>
<dbReference type="SUPFAM" id="SSF52540">
    <property type="entry name" value="P-loop containing nucleoside triphosphate hydrolases"/>
    <property type="match status" value="1"/>
</dbReference>
<organism evidence="2 3">
    <name type="scientific">Acrocarpospora pleiomorpha</name>
    <dbReference type="NCBI Taxonomy" id="90975"/>
    <lineage>
        <taxon>Bacteria</taxon>
        <taxon>Bacillati</taxon>
        <taxon>Actinomycetota</taxon>
        <taxon>Actinomycetes</taxon>
        <taxon>Streptosporangiales</taxon>
        <taxon>Streptosporangiaceae</taxon>
        <taxon>Acrocarpospora</taxon>
    </lineage>
</organism>
<dbReference type="OrthoDB" id="4051290at2"/>
<proteinExistence type="predicted"/>
<dbReference type="InterPro" id="IPR027417">
    <property type="entry name" value="P-loop_NTPase"/>
</dbReference>
<dbReference type="AlphaFoldDB" id="A0A5M3Y274"/>
<name>A0A5M3Y274_9ACTN</name>
<reference evidence="2 3" key="1">
    <citation type="submission" date="2019-10" db="EMBL/GenBank/DDBJ databases">
        <title>Whole genome shotgun sequence of Acrocarpospora pleiomorpha NBRC 16267.</title>
        <authorList>
            <person name="Ichikawa N."/>
            <person name="Kimura A."/>
            <person name="Kitahashi Y."/>
            <person name="Komaki H."/>
            <person name="Oguchi A."/>
        </authorList>
    </citation>
    <scope>NUCLEOTIDE SEQUENCE [LARGE SCALE GENOMIC DNA]</scope>
    <source>
        <strain evidence="2 3">NBRC 16267</strain>
    </source>
</reference>
<dbReference type="Pfam" id="PF19993">
    <property type="entry name" value="DO-GTPase2"/>
    <property type="match status" value="1"/>
</dbReference>
<protein>
    <recommendedName>
        <fullName evidence="1">Double-GTPase 2 domain-containing protein</fullName>
    </recommendedName>
</protein>
<dbReference type="InterPro" id="IPR045528">
    <property type="entry name" value="DO-GTPase2"/>
</dbReference>
<sequence length="309" mass="34275">MSPDLKIGASKKAVGPVLKIGLIGAPNSGKLTFLSALTTAFLSRGAPNGWVVNPERDALAFDESAKEILALRTFPSRTEVENSGKLWLRFFFSWERRGEPSRTFTVEILNRAGQAFSRRSPDSSAVAKELAGCDGYLLLIDPLRERWRGDNSDFFSHLPARIMSNDMPLSEFRKRALAVCVTKYDDAQVFPPSLSGNYGTQQATAPHFPTVESADAKSYFEWACAHFADHTARPGNDSAERLHHQIERMFDPDLTAYFVTSSVGFRRSQKGFEIKEFVNVQGSRILSSVTPINVLEPIIKLAELSGRLS</sequence>
<dbReference type="EMBL" id="BLAF01000083">
    <property type="protein sequence ID" value="GES26289.1"/>
    <property type="molecule type" value="Genomic_DNA"/>
</dbReference>
<accession>A0A5M3Y274</accession>
<evidence type="ECO:0000259" key="1">
    <source>
        <dbReference type="Pfam" id="PF19993"/>
    </source>
</evidence>
<comment type="caution">
    <text evidence="2">The sequence shown here is derived from an EMBL/GenBank/DDBJ whole genome shotgun (WGS) entry which is preliminary data.</text>
</comment>
<keyword evidence="3" id="KW-1185">Reference proteome</keyword>